<feature type="modified residue" description="N6-(pyridoxal phosphate)lysine" evidence="2 3">
    <location>
        <position position="45"/>
    </location>
</feature>
<dbReference type="InterPro" id="IPR001608">
    <property type="entry name" value="Ala_racemase_N"/>
</dbReference>
<dbReference type="Pfam" id="PF01168">
    <property type="entry name" value="Ala_racemase_N"/>
    <property type="match status" value="1"/>
</dbReference>
<evidence type="ECO:0000256" key="3">
    <source>
        <dbReference type="PIRSR" id="PIRSR004848-1"/>
    </source>
</evidence>
<evidence type="ECO:0000256" key="2">
    <source>
        <dbReference type="HAMAP-Rule" id="MF_02087"/>
    </source>
</evidence>
<evidence type="ECO:0000256" key="1">
    <source>
        <dbReference type="ARBA" id="ARBA00022898"/>
    </source>
</evidence>
<comment type="function">
    <text evidence="2">Pyridoxal 5'-phosphate (PLP)-binding protein, which is involved in PLP homeostasis.</text>
</comment>
<protein>
    <recommendedName>
        <fullName evidence="2">Pyridoxal phosphate homeostasis protein</fullName>
        <shortName evidence="2">PLP homeostasis protein</shortName>
    </recommendedName>
</protein>
<keyword evidence="7" id="KW-1185">Reference proteome</keyword>
<gene>
    <name evidence="6" type="ORF">LX16_0980</name>
</gene>
<dbReference type="NCBIfam" id="TIGR00044">
    <property type="entry name" value="YggS family pyridoxal phosphate-dependent enzyme"/>
    <property type="match status" value="1"/>
</dbReference>
<dbReference type="Proteomes" id="UP000321617">
    <property type="component" value="Unassembled WGS sequence"/>
</dbReference>
<dbReference type="PANTHER" id="PTHR10146">
    <property type="entry name" value="PROLINE SYNTHETASE CO-TRANSCRIBED BACTERIAL HOMOLOG PROTEIN"/>
    <property type="match status" value="1"/>
</dbReference>
<dbReference type="PANTHER" id="PTHR10146:SF14">
    <property type="entry name" value="PYRIDOXAL PHOSPHATE HOMEOSTASIS PROTEIN"/>
    <property type="match status" value="1"/>
</dbReference>
<comment type="caution">
    <text evidence="6">The sequence shown here is derived from an EMBL/GenBank/DDBJ whole genome shotgun (WGS) entry which is preliminary data.</text>
</comment>
<dbReference type="PROSITE" id="PS01211">
    <property type="entry name" value="UPF0001"/>
    <property type="match status" value="1"/>
</dbReference>
<dbReference type="InterPro" id="IPR011078">
    <property type="entry name" value="PyrdxlP_homeostasis"/>
</dbReference>
<dbReference type="AlphaFoldDB" id="A0A562VBP3"/>
<dbReference type="InterPro" id="IPR029066">
    <property type="entry name" value="PLP-binding_barrel"/>
</dbReference>
<dbReference type="GO" id="GO:0030170">
    <property type="term" value="F:pyridoxal phosphate binding"/>
    <property type="evidence" value="ECO:0007669"/>
    <property type="project" value="UniProtKB-UniRule"/>
</dbReference>
<organism evidence="6 7">
    <name type="scientific">Stackebrandtia albiflava</name>
    <dbReference type="NCBI Taxonomy" id="406432"/>
    <lineage>
        <taxon>Bacteria</taxon>
        <taxon>Bacillati</taxon>
        <taxon>Actinomycetota</taxon>
        <taxon>Actinomycetes</taxon>
        <taxon>Glycomycetales</taxon>
        <taxon>Glycomycetaceae</taxon>
        <taxon>Stackebrandtia</taxon>
    </lineage>
</organism>
<evidence type="ECO:0000259" key="5">
    <source>
        <dbReference type="Pfam" id="PF01168"/>
    </source>
</evidence>
<keyword evidence="1 2" id="KW-0663">Pyridoxal phosphate</keyword>
<dbReference type="OrthoDB" id="9804072at2"/>
<sequence>MTPTDQPRRRDEIAASLRLAREEIAAACAAAGRVPSDVTLVAVTKNFPAEDAAHLAALGVSDLGENRDQEASEKARELADLGVPVRWHFVGRLQRNKARSVAEYAHLVQSVDRAALVSALDDACRRRDRRLDVLVQISLDGDPSRGGVVPAERDALVESVLAAENLSLRGVMAVAPVEWQPIKAFESLADHADQVRRLAPQATEMSAGMTGDFAEAISCGATMIRLGSKLLGARRNVGYPVR</sequence>
<dbReference type="EMBL" id="VLLL01000005">
    <property type="protein sequence ID" value="TWJ15280.1"/>
    <property type="molecule type" value="Genomic_DNA"/>
</dbReference>
<evidence type="ECO:0000256" key="4">
    <source>
        <dbReference type="RuleBase" id="RU004514"/>
    </source>
</evidence>
<dbReference type="RefSeq" id="WP_147133716.1">
    <property type="nucleotide sequence ID" value="NZ_BAABIJ010000001.1"/>
</dbReference>
<dbReference type="SUPFAM" id="SSF51419">
    <property type="entry name" value="PLP-binding barrel"/>
    <property type="match status" value="1"/>
</dbReference>
<comment type="cofactor">
    <cofactor evidence="3">
        <name>pyridoxal 5'-phosphate</name>
        <dbReference type="ChEBI" id="CHEBI:597326"/>
    </cofactor>
</comment>
<reference evidence="6 7" key="1">
    <citation type="journal article" date="2013" name="Stand. Genomic Sci.">
        <title>Genomic Encyclopedia of Type Strains, Phase I: The one thousand microbial genomes (KMG-I) project.</title>
        <authorList>
            <person name="Kyrpides N.C."/>
            <person name="Woyke T."/>
            <person name="Eisen J.A."/>
            <person name="Garrity G."/>
            <person name="Lilburn T.G."/>
            <person name="Beck B.J."/>
            <person name="Whitman W.B."/>
            <person name="Hugenholtz P."/>
            <person name="Klenk H.P."/>
        </authorList>
    </citation>
    <scope>NUCLEOTIDE SEQUENCE [LARGE SCALE GENOMIC DNA]</scope>
    <source>
        <strain evidence="6 7">DSM 45044</strain>
    </source>
</reference>
<name>A0A562VBP3_9ACTN</name>
<comment type="similarity">
    <text evidence="2 4">Belongs to the pyridoxal phosphate-binding protein YggS/PROSC family.</text>
</comment>
<evidence type="ECO:0000313" key="7">
    <source>
        <dbReference type="Proteomes" id="UP000321617"/>
    </source>
</evidence>
<dbReference type="PIRSF" id="PIRSF004848">
    <property type="entry name" value="YBL036c_PLPDEIII"/>
    <property type="match status" value="1"/>
</dbReference>
<evidence type="ECO:0000313" key="6">
    <source>
        <dbReference type="EMBL" id="TWJ15280.1"/>
    </source>
</evidence>
<accession>A0A562VBP3</accession>
<feature type="domain" description="Alanine racemase N-terminal" evidence="5">
    <location>
        <begin position="34"/>
        <end position="234"/>
    </location>
</feature>
<dbReference type="HAMAP" id="MF_02087">
    <property type="entry name" value="PLP_homeostasis"/>
    <property type="match status" value="1"/>
</dbReference>
<proteinExistence type="inferred from homology"/>
<dbReference type="Gene3D" id="3.20.20.10">
    <property type="entry name" value="Alanine racemase"/>
    <property type="match status" value="1"/>
</dbReference>